<dbReference type="Pfam" id="PF10243">
    <property type="entry name" value="MIP-T3"/>
    <property type="match status" value="1"/>
</dbReference>
<gene>
    <name evidence="10" type="ORF">PCOR1329_LOCUS31893</name>
</gene>
<evidence type="ECO:0000256" key="6">
    <source>
        <dbReference type="ARBA" id="ARBA00023212"/>
    </source>
</evidence>
<name>A0ABN9SRA3_9DINO</name>
<dbReference type="PANTHER" id="PTHR31363">
    <property type="entry name" value="TRAF3-INTERACTING PROTEIN 1"/>
    <property type="match status" value="1"/>
</dbReference>
<evidence type="ECO:0000256" key="2">
    <source>
        <dbReference type="ARBA" id="ARBA00004430"/>
    </source>
</evidence>
<evidence type="ECO:0000256" key="3">
    <source>
        <dbReference type="ARBA" id="ARBA00022490"/>
    </source>
</evidence>
<comment type="similarity">
    <text evidence="8">Belongs to the TRAF3IP1 family.</text>
</comment>
<evidence type="ECO:0000256" key="1">
    <source>
        <dbReference type="ARBA" id="ARBA00004120"/>
    </source>
</evidence>
<dbReference type="InterPro" id="IPR018799">
    <property type="entry name" value="TRAF3IP1"/>
</dbReference>
<keyword evidence="6" id="KW-0206">Cytoskeleton</keyword>
<keyword evidence="11" id="KW-1185">Reference proteome</keyword>
<comment type="caution">
    <text evidence="10">The sequence shown here is derived from an EMBL/GenBank/DDBJ whole genome shotgun (WGS) entry which is preliminary data.</text>
</comment>
<organism evidence="10 11">
    <name type="scientific">Prorocentrum cordatum</name>
    <dbReference type="NCBI Taxonomy" id="2364126"/>
    <lineage>
        <taxon>Eukaryota</taxon>
        <taxon>Sar</taxon>
        <taxon>Alveolata</taxon>
        <taxon>Dinophyceae</taxon>
        <taxon>Prorocentrales</taxon>
        <taxon>Prorocentraceae</taxon>
        <taxon>Prorocentrum</taxon>
    </lineage>
</organism>
<dbReference type="Gene3D" id="1.10.418.50">
    <property type="entry name" value="Microtubule-binding protein MIP-T3"/>
    <property type="match status" value="1"/>
</dbReference>
<comment type="subcellular location">
    <subcellularLocation>
        <location evidence="2">Cytoplasm</location>
        <location evidence="2">Cytoskeleton</location>
        <location evidence="2">Cilium axoneme</location>
    </subcellularLocation>
    <subcellularLocation>
        <location evidence="1">Cytoplasm</location>
        <location evidence="1">Cytoskeleton</location>
        <location evidence="1">Cilium basal body</location>
    </subcellularLocation>
</comment>
<evidence type="ECO:0000313" key="10">
    <source>
        <dbReference type="EMBL" id="CAK0834483.1"/>
    </source>
</evidence>
<keyword evidence="4" id="KW-0970">Cilium biogenesis/degradation</keyword>
<evidence type="ECO:0000313" key="11">
    <source>
        <dbReference type="Proteomes" id="UP001189429"/>
    </source>
</evidence>
<sequence>MALLAAEPPGALLEEQVAETQQLLGSLIQRPPLTQQRLARPPVKYLRDIFVEVAAATGCGAGVFSKEELEFSLASQLAKLAFLSALVSFVATASGEPALQDVGPEGLLSGTDPGAAHLVFRGLHRAATAEACRGLWPAAAQARARATRSASWR</sequence>
<protein>
    <recommendedName>
        <fullName evidence="9">TRAF3-interacting protein 1 N-terminal domain-containing protein</fullName>
    </recommendedName>
</protein>
<evidence type="ECO:0000259" key="9">
    <source>
        <dbReference type="Pfam" id="PF10243"/>
    </source>
</evidence>
<keyword evidence="5" id="KW-0175">Coiled coil</keyword>
<evidence type="ECO:0000256" key="4">
    <source>
        <dbReference type="ARBA" id="ARBA00022794"/>
    </source>
</evidence>
<proteinExistence type="inferred from homology"/>
<dbReference type="Proteomes" id="UP001189429">
    <property type="component" value="Unassembled WGS sequence"/>
</dbReference>
<accession>A0ABN9SRA3</accession>
<dbReference type="InterPro" id="IPR042576">
    <property type="entry name" value="TRAF3IP1_N_sf"/>
</dbReference>
<feature type="domain" description="TRAF3-interacting protein 1 N-terminal" evidence="9">
    <location>
        <begin position="17"/>
        <end position="128"/>
    </location>
</feature>
<evidence type="ECO:0000256" key="7">
    <source>
        <dbReference type="ARBA" id="ARBA00023273"/>
    </source>
</evidence>
<evidence type="ECO:0000256" key="5">
    <source>
        <dbReference type="ARBA" id="ARBA00023054"/>
    </source>
</evidence>
<keyword evidence="3" id="KW-0963">Cytoplasm</keyword>
<reference evidence="10" key="1">
    <citation type="submission" date="2023-10" db="EMBL/GenBank/DDBJ databases">
        <authorList>
            <person name="Chen Y."/>
            <person name="Shah S."/>
            <person name="Dougan E. K."/>
            <person name="Thang M."/>
            <person name="Chan C."/>
        </authorList>
    </citation>
    <scope>NUCLEOTIDE SEQUENCE [LARGE SCALE GENOMIC DNA]</scope>
</reference>
<keyword evidence="7" id="KW-0966">Cell projection</keyword>
<evidence type="ECO:0000256" key="8">
    <source>
        <dbReference type="ARBA" id="ARBA00043971"/>
    </source>
</evidence>
<dbReference type="EMBL" id="CAUYUJ010012708">
    <property type="protein sequence ID" value="CAK0834483.1"/>
    <property type="molecule type" value="Genomic_DNA"/>
</dbReference>
<dbReference type="PANTHER" id="PTHR31363:SF0">
    <property type="entry name" value="TRAF3-INTERACTING PROTEIN 1"/>
    <property type="match status" value="1"/>
</dbReference>
<dbReference type="InterPro" id="IPR040468">
    <property type="entry name" value="TRAF3IP1_N"/>
</dbReference>
<feature type="non-terminal residue" evidence="10">
    <location>
        <position position="153"/>
    </location>
</feature>